<dbReference type="RefSeq" id="WP_062834752.1">
    <property type="nucleotide sequence ID" value="NZ_BCNV01000001.1"/>
</dbReference>
<dbReference type="NCBIfam" id="NF005559">
    <property type="entry name" value="PRK07231.1"/>
    <property type="match status" value="1"/>
</dbReference>
<evidence type="ECO:0000313" key="3">
    <source>
        <dbReference type="EMBL" id="GAS82163.1"/>
    </source>
</evidence>
<comment type="caution">
    <text evidence="3">The sequence shown here is derived from an EMBL/GenBank/DDBJ whole genome shotgun (WGS) entry which is preliminary data.</text>
</comment>
<proteinExistence type="inferred from homology"/>
<reference evidence="3 4" key="1">
    <citation type="journal article" date="2016" name="Genome Announc.">
        <title>Draft Genome Sequence of Paenibacillus amylolyticus Heshi-A3, Isolated from Fermented Rice Bran in a Japanese Fermented Seafood Dish.</title>
        <authorList>
            <person name="Akuzawa S."/>
            <person name="Nagaoka J."/>
            <person name="Kanekatsu M."/>
            <person name="Kubota E."/>
            <person name="Ohtake R."/>
            <person name="Suzuki T."/>
            <person name="Kanesaki Y."/>
        </authorList>
    </citation>
    <scope>NUCLEOTIDE SEQUENCE [LARGE SCALE GENOMIC DNA]</scope>
    <source>
        <strain evidence="3 4">Heshi-A3</strain>
    </source>
</reference>
<organism evidence="3 4">
    <name type="scientific">Paenibacillus amylolyticus</name>
    <dbReference type="NCBI Taxonomy" id="1451"/>
    <lineage>
        <taxon>Bacteria</taxon>
        <taxon>Bacillati</taxon>
        <taxon>Bacillota</taxon>
        <taxon>Bacilli</taxon>
        <taxon>Bacillales</taxon>
        <taxon>Paenibacillaceae</taxon>
        <taxon>Paenibacillus</taxon>
    </lineage>
</organism>
<dbReference type="InterPro" id="IPR020904">
    <property type="entry name" value="Sc_DH/Rdtase_CS"/>
</dbReference>
<gene>
    <name evidence="3" type="ORF">PAHA3_2237</name>
</gene>
<evidence type="ECO:0000256" key="1">
    <source>
        <dbReference type="ARBA" id="ARBA00006484"/>
    </source>
</evidence>
<evidence type="ECO:0000313" key="4">
    <source>
        <dbReference type="Proteomes" id="UP000069697"/>
    </source>
</evidence>
<dbReference type="GO" id="GO:0008206">
    <property type="term" value="P:bile acid metabolic process"/>
    <property type="evidence" value="ECO:0007669"/>
    <property type="project" value="UniProtKB-ARBA"/>
</dbReference>
<dbReference type="CDD" id="cd05233">
    <property type="entry name" value="SDR_c"/>
    <property type="match status" value="1"/>
</dbReference>
<dbReference type="PANTHER" id="PTHR42760">
    <property type="entry name" value="SHORT-CHAIN DEHYDROGENASES/REDUCTASES FAMILY MEMBER"/>
    <property type="match status" value="1"/>
</dbReference>
<dbReference type="InterPro" id="IPR036291">
    <property type="entry name" value="NAD(P)-bd_dom_sf"/>
</dbReference>
<dbReference type="GO" id="GO:0016616">
    <property type="term" value="F:oxidoreductase activity, acting on the CH-OH group of donors, NAD or NADP as acceptor"/>
    <property type="evidence" value="ECO:0007669"/>
    <property type="project" value="TreeGrafter"/>
</dbReference>
<dbReference type="InterPro" id="IPR002347">
    <property type="entry name" value="SDR_fam"/>
</dbReference>
<dbReference type="EMBL" id="BCNV01000001">
    <property type="protein sequence ID" value="GAS82163.1"/>
    <property type="molecule type" value="Genomic_DNA"/>
</dbReference>
<evidence type="ECO:0000256" key="2">
    <source>
        <dbReference type="ARBA" id="ARBA00023002"/>
    </source>
</evidence>
<sequence length="251" mass="26298">MSHAGKVAIITGAGSGLGQAAALKLAEKGASIVVVDLVEETGLETVKQIEKLGSKAIFVQADVSKAPEVENYVKKAVEEFGRIDMFFNNAGIAGPGIKLIEHTIEQFDQIIDINLRSVFYGLKYVITEMLKTGGGSILNTASTAGIVGVPAVAPYAATKHGVVGLTRTAAIEYGKDNIRVNAIAPGTIETPMVVQFGKDNPEVFKATVDSIPSGRLGRPEEIANLVSFLLGDEAPYINGAVYPIDGAVTAQ</sequence>
<comment type="similarity">
    <text evidence="1">Belongs to the short-chain dehydrogenases/reductases (SDR) family.</text>
</comment>
<reference evidence="4" key="2">
    <citation type="submission" date="2016-01" db="EMBL/GenBank/DDBJ databases">
        <title>Draft Genome Sequence of Paenibacillus amylolyticus Heshi-A3 that Was Isolated from Fermented Rice Bran with Aging Salted Mackerel, Which Was Named Heshiko as Traditional Fermented Seafood in Japan.</title>
        <authorList>
            <person name="Akuzawa S."/>
            <person name="Nakagawa J."/>
            <person name="Kanekatsu T."/>
            <person name="Kubota E."/>
            <person name="Ohtake R."/>
            <person name="Suzuki T."/>
            <person name="Kanesaki Y."/>
        </authorList>
    </citation>
    <scope>NUCLEOTIDE SEQUENCE [LARGE SCALE GENOMIC DNA]</scope>
    <source>
        <strain evidence="4">Heshi-A3</strain>
    </source>
</reference>
<dbReference type="AlphaFoldDB" id="A0A100VLP0"/>
<dbReference type="PRINTS" id="PR00080">
    <property type="entry name" value="SDRFAMILY"/>
</dbReference>
<dbReference type="PRINTS" id="PR00081">
    <property type="entry name" value="GDHRDH"/>
</dbReference>
<keyword evidence="2" id="KW-0560">Oxidoreductase</keyword>
<dbReference type="Proteomes" id="UP000069697">
    <property type="component" value="Unassembled WGS sequence"/>
</dbReference>
<accession>A0A100VLP0</accession>
<protein>
    <submittedName>
        <fullName evidence="3">Levodione reductase</fullName>
    </submittedName>
</protein>
<dbReference type="Gene3D" id="3.40.50.720">
    <property type="entry name" value="NAD(P)-binding Rossmann-like Domain"/>
    <property type="match status" value="1"/>
</dbReference>
<dbReference type="FunFam" id="3.40.50.720:FF:000084">
    <property type="entry name" value="Short-chain dehydrogenase reductase"/>
    <property type="match status" value="1"/>
</dbReference>
<dbReference type="SUPFAM" id="SSF51735">
    <property type="entry name" value="NAD(P)-binding Rossmann-fold domains"/>
    <property type="match status" value="1"/>
</dbReference>
<dbReference type="Pfam" id="PF13561">
    <property type="entry name" value="adh_short_C2"/>
    <property type="match status" value="1"/>
</dbReference>
<name>A0A100VLP0_PAEAM</name>
<dbReference type="PROSITE" id="PS00061">
    <property type="entry name" value="ADH_SHORT"/>
    <property type="match status" value="1"/>
</dbReference>